<evidence type="ECO:0000313" key="2">
    <source>
        <dbReference type="Proteomes" id="UP000659223"/>
    </source>
</evidence>
<gene>
    <name evidence="1" type="ORF">GCM10010324_25940</name>
</gene>
<name>A0ABQ2YBP3_9ACTN</name>
<reference evidence="2" key="1">
    <citation type="journal article" date="2019" name="Int. J. Syst. Evol. Microbiol.">
        <title>The Global Catalogue of Microorganisms (GCM) 10K type strain sequencing project: providing services to taxonomists for standard genome sequencing and annotation.</title>
        <authorList>
            <consortium name="The Broad Institute Genomics Platform"/>
            <consortium name="The Broad Institute Genome Sequencing Center for Infectious Disease"/>
            <person name="Wu L."/>
            <person name="Ma J."/>
        </authorList>
    </citation>
    <scope>NUCLEOTIDE SEQUENCE [LARGE SCALE GENOMIC DNA]</scope>
    <source>
        <strain evidence="2">JCM 4586</strain>
    </source>
</reference>
<comment type="caution">
    <text evidence="1">The sequence shown here is derived from an EMBL/GenBank/DDBJ whole genome shotgun (WGS) entry which is preliminary data.</text>
</comment>
<protein>
    <submittedName>
        <fullName evidence="1">Uncharacterized protein</fullName>
    </submittedName>
</protein>
<accession>A0ABQ2YBP3</accession>
<dbReference type="Proteomes" id="UP000659223">
    <property type="component" value="Unassembled WGS sequence"/>
</dbReference>
<sequence length="72" mass="7834">MVRSDPSVKTVGRGFGCLCRLHCGLSHVAYVKGEIVLRVEDGAHGDGTPDRVFQVARRVDRRSAPVRSASEL</sequence>
<proteinExistence type="predicted"/>
<evidence type="ECO:0000313" key="1">
    <source>
        <dbReference type="EMBL" id="GGX79189.1"/>
    </source>
</evidence>
<organism evidence="1 2">
    <name type="scientific">Streptomyces hiroshimensis</name>
    <dbReference type="NCBI Taxonomy" id="66424"/>
    <lineage>
        <taxon>Bacteria</taxon>
        <taxon>Bacillati</taxon>
        <taxon>Actinomycetota</taxon>
        <taxon>Actinomycetes</taxon>
        <taxon>Kitasatosporales</taxon>
        <taxon>Streptomycetaceae</taxon>
        <taxon>Streptomyces</taxon>
    </lineage>
</organism>
<dbReference type="EMBL" id="BMUT01000004">
    <property type="protein sequence ID" value="GGX79189.1"/>
    <property type="molecule type" value="Genomic_DNA"/>
</dbReference>
<keyword evidence="2" id="KW-1185">Reference proteome</keyword>